<dbReference type="Gene3D" id="3.40.50.2000">
    <property type="entry name" value="Glycogen Phosphorylase B"/>
    <property type="match status" value="2"/>
</dbReference>
<feature type="domain" description="Glycosyl transferase family 1" evidence="1">
    <location>
        <begin position="186"/>
        <end position="337"/>
    </location>
</feature>
<organism evidence="2 3">
    <name type="scientific">Pediococcus cellicola</name>
    <dbReference type="NCBI Taxonomy" id="319652"/>
    <lineage>
        <taxon>Bacteria</taxon>
        <taxon>Bacillati</taxon>
        <taxon>Bacillota</taxon>
        <taxon>Bacilli</taxon>
        <taxon>Lactobacillales</taxon>
        <taxon>Lactobacillaceae</taxon>
        <taxon>Pediococcus</taxon>
    </lineage>
</organism>
<evidence type="ECO:0000313" key="3">
    <source>
        <dbReference type="Proteomes" id="UP000051568"/>
    </source>
</evidence>
<keyword evidence="3" id="KW-1185">Reference proteome</keyword>
<gene>
    <name evidence="2" type="ORF">IV80_GL000341</name>
</gene>
<dbReference type="PATRIC" id="fig|319652.3.peg.344"/>
<keyword evidence="2" id="KW-0808">Transferase</keyword>
<comment type="caution">
    <text evidence="2">The sequence shown here is derived from an EMBL/GenBank/DDBJ whole genome shotgun (WGS) entry which is preliminary data.</text>
</comment>
<evidence type="ECO:0000259" key="1">
    <source>
        <dbReference type="Pfam" id="PF00534"/>
    </source>
</evidence>
<dbReference type="PANTHER" id="PTHR45947">
    <property type="entry name" value="SULFOQUINOVOSYL TRANSFERASE SQD2"/>
    <property type="match status" value="1"/>
</dbReference>
<accession>A0A0R2IXV2</accession>
<evidence type="ECO:0000313" key="2">
    <source>
        <dbReference type="EMBL" id="KRN67797.1"/>
    </source>
</evidence>
<dbReference type="SUPFAM" id="SSF53756">
    <property type="entry name" value="UDP-Glycosyltransferase/glycogen phosphorylase"/>
    <property type="match status" value="1"/>
</dbReference>
<dbReference type="Pfam" id="PF00534">
    <property type="entry name" value="Glycos_transf_1"/>
    <property type="match status" value="1"/>
</dbReference>
<proteinExistence type="predicted"/>
<reference evidence="2 3" key="1">
    <citation type="journal article" date="2015" name="Genome Announc.">
        <title>Expanding the biotechnology potential of lactobacilli through comparative genomics of 213 strains and associated genera.</title>
        <authorList>
            <person name="Sun Z."/>
            <person name="Harris H.M."/>
            <person name="McCann A."/>
            <person name="Guo C."/>
            <person name="Argimon S."/>
            <person name="Zhang W."/>
            <person name="Yang X."/>
            <person name="Jeffery I.B."/>
            <person name="Cooney J.C."/>
            <person name="Kagawa T.F."/>
            <person name="Liu W."/>
            <person name="Song Y."/>
            <person name="Salvetti E."/>
            <person name="Wrobel A."/>
            <person name="Rasinkangas P."/>
            <person name="Parkhill J."/>
            <person name="Rea M.C."/>
            <person name="O'Sullivan O."/>
            <person name="Ritari J."/>
            <person name="Douillard F.P."/>
            <person name="Paul Ross R."/>
            <person name="Yang R."/>
            <person name="Briner A.E."/>
            <person name="Felis G.E."/>
            <person name="de Vos W.M."/>
            <person name="Barrangou R."/>
            <person name="Klaenhammer T.R."/>
            <person name="Caufield P.W."/>
            <person name="Cui Y."/>
            <person name="Zhang H."/>
            <person name="O'Toole P.W."/>
        </authorList>
    </citation>
    <scope>NUCLEOTIDE SEQUENCE [LARGE SCALE GENOMIC DNA]</scope>
    <source>
        <strain evidence="2 3">DSM 17757</strain>
    </source>
</reference>
<dbReference type="InterPro" id="IPR050194">
    <property type="entry name" value="Glycosyltransferase_grp1"/>
</dbReference>
<dbReference type="Proteomes" id="UP000051568">
    <property type="component" value="Unassembled WGS sequence"/>
</dbReference>
<sequence length="358" mass="40416">MKILIVLENVVMDGVKRAATVLGNALTDQTDVTFYSLENVPPYYELKAKLVVAKRPASGQVLNFFGKKPYETYQNQIDDLCTYIKEGNFQTVILAAGLTTSFAPLIKRAAPKTHVIGWMHNNFQTYMSRYYQFMQTEFVNGLKACDTVVTLTTSDFKNYRQFNKHTVKIYNPLTLIPDKKADLSAHTIAFTARIAIEHKGIDYLLEAAQYLPDDWKIAMAGKGQPEEMASFEKLIQKFDVADKIIYRGALKDEALQEHYEKASIFVSTSRWEGMPLVIGEAMGFGLPIVAMANTGSAEFLGANKYGLLTKSQDVSEFVQALSKLIDSEPLRRLYAKRSLERIQDFQVDTVVKQWLAIL</sequence>
<protein>
    <submittedName>
        <fullName evidence="2">Glycosyl transferase, group 1</fullName>
    </submittedName>
</protein>
<dbReference type="STRING" id="319652.IV80_GL000341"/>
<dbReference type="RefSeq" id="WP_057748560.1">
    <property type="nucleotide sequence ID" value="NZ_BJVH01000001.1"/>
</dbReference>
<dbReference type="PANTHER" id="PTHR45947:SF3">
    <property type="entry name" value="SULFOQUINOVOSYL TRANSFERASE SQD2"/>
    <property type="match status" value="1"/>
</dbReference>
<dbReference type="InterPro" id="IPR001296">
    <property type="entry name" value="Glyco_trans_1"/>
</dbReference>
<dbReference type="AlphaFoldDB" id="A0A0R2IXV2"/>
<dbReference type="OrthoDB" id="9787617at2"/>
<dbReference type="EMBL" id="JQBR01000001">
    <property type="protein sequence ID" value="KRN67797.1"/>
    <property type="molecule type" value="Genomic_DNA"/>
</dbReference>
<name>A0A0R2IXV2_9LACO</name>
<dbReference type="GO" id="GO:0016757">
    <property type="term" value="F:glycosyltransferase activity"/>
    <property type="evidence" value="ECO:0007669"/>
    <property type="project" value="InterPro"/>
</dbReference>